<evidence type="ECO:0000256" key="3">
    <source>
        <dbReference type="ARBA" id="ARBA00022741"/>
    </source>
</evidence>
<accession>A0ABU9IA96</accession>
<dbReference type="NCBIfam" id="TIGR01311">
    <property type="entry name" value="glycerol_kin"/>
    <property type="match status" value="1"/>
</dbReference>
<evidence type="ECO:0000256" key="7">
    <source>
        <dbReference type="RuleBase" id="RU003733"/>
    </source>
</evidence>
<dbReference type="InterPro" id="IPR000577">
    <property type="entry name" value="Carb_kinase_FGGY"/>
</dbReference>
<gene>
    <name evidence="10" type="primary">glpK</name>
    <name evidence="10" type="ORF">AAEO60_01540</name>
</gene>
<evidence type="ECO:0000259" key="9">
    <source>
        <dbReference type="Pfam" id="PF02782"/>
    </source>
</evidence>
<keyword evidence="11" id="KW-1185">Reference proteome</keyword>
<dbReference type="EMBL" id="JBBYHV010000001">
    <property type="protein sequence ID" value="MEL1249347.1"/>
    <property type="molecule type" value="Genomic_DNA"/>
</dbReference>
<dbReference type="InterPro" id="IPR005999">
    <property type="entry name" value="Glycerol_kin"/>
</dbReference>
<evidence type="ECO:0000259" key="8">
    <source>
        <dbReference type="Pfam" id="PF00370"/>
    </source>
</evidence>
<dbReference type="Proteomes" id="UP001497045">
    <property type="component" value="Unassembled WGS sequence"/>
</dbReference>
<dbReference type="PROSITE" id="PS00933">
    <property type="entry name" value="FGGY_KINASES_1"/>
    <property type="match status" value="1"/>
</dbReference>
<dbReference type="InterPro" id="IPR043129">
    <property type="entry name" value="ATPase_NBD"/>
</dbReference>
<comment type="caution">
    <text evidence="10">The sequence shown here is derived from an EMBL/GenBank/DDBJ whole genome shotgun (WGS) entry which is preliminary data.</text>
</comment>
<sequence length="491" mass="51730">MIDPLILVLDEGTTSTRAMLFGQDGALHGVAQQELTQHYPQSGWVEHDAAEIWDKTLACARDMVEQAGGADHVAAIGITNQRETVVAWDKATGEPLTRAIVWQDRRTAAFCAELKAAGHEDTVRDKTGLLLDPYFSGTKMRWMLDNVPAIRAAADAGTLALGTVESWLVWKLSGGAHHVTDASNASRTLLLALEGGQWDADLCDLLGVPVTALPEVIDCAGELAHADPELLGAAIPVCGMAGDQQAATIGQGCLDPGQTKATYGTGAFVLANTGTHVPASQNRLLGTVLYQVHGERHYAIEGAVFVAGSLIKYLRDTLGLIEAAEETEELARSIDSSGGVVVVPALSGLGAPHWRPEARGIISGLGFDTGRAHIARAALEAMAHQTRDLAQAYAADGAQWTGLRIDGGMAVNDWMAQDIANLLGLPVTRPDFVETTALGAAMLAAVGCGMHGSLKDAAETMIGATQRFEPAMADSVRAERLARWDAAIAKV</sequence>
<proteinExistence type="inferred from homology"/>
<dbReference type="Gene3D" id="3.30.420.40">
    <property type="match status" value="2"/>
</dbReference>
<evidence type="ECO:0000313" key="11">
    <source>
        <dbReference type="Proteomes" id="UP001497045"/>
    </source>
</evidence>
<dbReference type="PIRSF" id="PIRSF000538">
    <property type="entry name" value="GlpK"/>
    <property type="match status" value="1"/>
</dbReference>
<dbReference type="NCBIfam" id="NF000756">
    <property type="entry name" value="PRK00047.1"/>
    <property type="match status" value="1"/>
</dbReference>
<feature type="domain" description="Carbohydrate kinase FGGY N-terminal" evidence="8">
    <location>
        <begin position="6"/>
        <end position="250"/>
    </location>
</feature>
<reference evidence="10 11" key="1">
    <citation type="submission" date="2024-04" db="EMBL/GenBank/DDBJ databases">
        <title>Aurantiacibacter sp. DGU6 16S ribosomal RNA gene Genome sequencing and assembly.</title>
        <authorList>
            <person name="Park S."/>
        </authorList>
    </citation>
    <scope>NUCLEOTIDE SEQUENCE [LARGE SCALE GENOMIC DNA]</scope>
    <source>
        <strain evidence="10 11">DGU6</strain>
    </source>
</reference>
<comment type="similarity">
    <text evidence="1 7">Belongs to the FGGY kinase family.</text>
</comment>
<keyword evidence="5" id="KW-0319">Glycerol metabolism</keyword>
<evidence type="ECO:0000256" key="2">
    <source>
        <dbReference type="ARBA" id="ARBA00022679"/>
    </source>
</evidence>
<dbReference type="PANTHER" id="PTHR10196">
    <property type="entry name" value="SUGAR KINASE"/>
    <property type="match status" value="1"/>
</dbReference>
<dbReference type="Pfam" id="PF02782">
    <property type="entry name" value="FGGY_C"/>
    <property type="match status" value="1"/>
</dbReference>
<dbReference type="PROSITE" id="PS00445">
    <property type="entry name" value="FGGY_KINASES_2"/>
    <property type="match status" value="1"/>
</dbReference>
<evidence type="ECO:0000256" key="6">
    <source>
        <dbReference type="ARBA" id="ARBA00022840"/>
    </source>
</evidence>
<dbReference type="InterPro" id="IPR018484">
    <property type="entry name" value="FGGY_N"/>
</dbReference>
<dbReference type="EC" id="2.7.1.30" evidence="10"/>
<organism evidence="10 11">
    <name type="scientific">Aurantiacibacter gilvus</name>
    <dbReference type="NCBI Taxonomy" id="3139141"/>
    <lineage>
        <taxon>Bacteria</taxon>
        <taxon>Pseudomonadati</taxon>
        <taxon>Pseudomonadota</taxon>
        <taxon>Alphaproteobacteria</taxon>
        <taxon>Sphingomonadales</taxon>
        <taxon>Erythrobacteraceae</taxon>
        <taxon>Aurantiacibacter</taxon>
    </lineage>
</organism>
<keyword evidence="3" id="KW-0547">Nucleotide-binding</keyword>
<evidence type="ECO:0000313" key="10">
    <source>
        <dbReference type="EMBL" id="MEL1249347.1"/>
    </source>
</evidence>
<dbReference type="RefSeq" id="WP_341671878.1">
    <property type="nucleotide sequence ID" value="NZ_JBBYHV010000001.1"/>
</dbReference>
<dbReference type="SUPFAM" id="SSF53067">
    <property type="entry name" value="Actin-like ATPase domain"/>
    <property type="match status" value="2"/>
</dbReference>
<keyword evidence="2 7" id="KW-0808">Transferase</keyword>
<dbReference type="GO" id="GO:0004370">
    <property type="term" value="F:glycerol kinase activity"/>
    <property type="evidence" value="ECO:0007669"/>
    <property type="project" value="UniProtKB-EC"/>
</dbReference>
<evidence type="ECO:0000256" key="5">
    <source>
        <dbReference type="ARBA" id="ARBA00022798"/>
    </source>
</evidence>
<dbReference type="PANTHER" id="PTHR10196:SF78">
    <property type="entry name" value="GLYCEROL KINASE"/>
    <property type="match status" value="1"/>
</dbReference>
<dbReference type="InterPro" id="IPR018485">
    <property type="entry name" value="FGGY_C"/>
</dbReference>
<feature type="domain" description="Carbohydrate kinase FGGY C-terminal" evidence="9">
    <location>
        <begin position="261"/>
        <end position="447"/>
    </location>
</feature>
<evidence type="ECO:0000256" key="4">
    <source>
        <dbReference type="ARBA" id="ARBA00022777"/>
    </source>
</evidence>
<keyword evidence="4 7" id="KW-0418">Kinase</keyword>
<dbReference type="Pfam" id="PF00370">
    <property type="entry name" value="FGGY_N"/>
    <property type="match status" value="1"/>
</dbReference>
<dbReference type="CDD" id="cd07786">
    <property type="entry name" value="FGGY_EcGK_like"/>
    <property type="match status" value="1"/>
</dbReference>
<protein>
    <submittedName>
        <fullName evidence="10">Glycerol kinase GlpK</fullName>
        <ecNumber evidence="10">2.7.1.30</ecNumber>
    </submittedName>
</protein>
<dbReference type="InterPro" id="IPR018483">
    <property type="entry name" value="Carb_kinase_FGGY_CS"/>
</dbReference>
<name>A0ABU9IA96_9SPHN</name>
<evidence type="ECO:0000256" key="1">
    <source>
        <dbReference type="ARBA" id="ARBA00009156"/>
    </source>
</evidence>
<keyword evidence="6" id="KW-0067">ATP-binding</keyword>